<dbReference type="InterPro" id="IPR051610">
    <property type="entry name" value="GPI/OXD"/>
</dbReference>
<evidence type="ECO:0000313" key="3">
    <source>
        <dbReference type="EMBL" id="VYT99830.1"/>
    </source>
</evidence>
<dbReference type="AlphaFoldDB" id="A0A6N3BD89"/>
<evidence type="ECO:0000256" key="1">
    <source>
        <dbReference type="ARBA" id="ARBA00022723"/>
    </source>
</evidence>
<dbReference type="GO" id="GO:0046872">
    <property type="term" value="F:metal ion binding"/>
    <property type="evidence" value="ECO:0007669"/>
    <property type="project" value="UniProtKB-KW"/>
</dbReference>
<dbReference type="PANTHER" id="PTHR35848:SF6">
    <property type="entry name" value="CUPIN TYPE-2 DOMAIN-CONTAINING PROTEIN"/>
    <property type="match status" value="1"/>
</dbReference>
<proteinExistence type="predicted"/>
<reference evidence="3" key="1">
    <citation type="submission" date="2019-11" db="EMBL/GenBank/DDBJ databases">
        <authorList>
            <person name="Feng L."/>
        </authorList>
    </citation>
    <scope>NUCLEOTIDE SEQUENCE</scope>
    <source>
        <strain evidence="3">ElimosumLFYP34</strain>
    </source>
</reference>
<dbReference type="CDD" id="cd02221">
    <property type="entry name" value="cupin_TM1287-like"/>
    <property type="match status" value="1"/>
</dbReference>
<dbReference type="SUPFAM" id="SSF51182">
    <property type="entry name" value="RmlC-like cupins"/>
    <property type="match status" value="1"/>
</dbReference>
<gene>
    <name evidence="3" type="ORF">ELLFYP34_02437</name>
</gene>
<dbReference type="InterPro" id="IPR013096">
    <property type="entry name" value="Cupin_2"/>
</dbReference>
<dbReference type="Gene3D" id="2.60.120.10">
    <property type="entry name" value="Jelly Rolls"/>
    <property type="match status" value="1"/>
</dbReference>
<dbReference type="InterPro" id="IPR014710">
    <property type="entry name" value="RmlC-like_jellyroll"/>
</dbReference>
<dbReference type="EMBL" id="CACRTR010000005">
    <property type="protein sequence ID" value="VYT99830.1"/>
    <property type="molecule type" value="Genomic_DNA"/>
</dbReference>
<keyword evidence="1" id="KW-0479">Metal-binding</keyword>
<accession>A0A6N3BD89</accession>
<dbReference type="Pfam" id="PF07883">
    <property type="entry name" value="Cupin_2"/>
    <property type="match status" value="1"/>
</dbReference>
<evidence type="ECO:0000259" key="2">
    <source>
        <dbReference type="Pfam" id="PF07883"/>
    </source>
</evidence>
<dbReference type="InterPro" id="IPR011051">
    <property type="entry name" value="RmlC_Cupin_sf"/>
</dbReference>
<sequence>MLIKNEEHTIDDKFEMRGGNGTIHIKHVVDQDVLCDKGRLYAQITVEPGCSIGSHEHVNEKEIFYILSGQAQVTDNGVKRTLNPGDVLVTGHESAHAVENTGAVNLEMMALILYGDEKYE</sequence>
<protein>
    <submittedName>
        <fullName evidence="3">Cupin domain protein</fullName>
    </submittedName>
</protein>
<organism evidence="3">
    <name type="scientific">Eubacterium limosum</name>
    <dbReference type="NCBI Taxonomy" id="1736"/>
    <lineage>
        <taxon>Bacteria</taxon>
        <taxon>Bacillati</taxon>
        <taxon>Bacillota</taxon>
        <taxon>Clostridia</taxon>
        <taxon>Eubacteriales</taxon>
        <taxon>Eubacteriaceae</taxon>
        <taxon>Eubacterium</taxon>
    </lineage>
</organism>
<dbReference type="PANTHER" id="PTHR35848">
    <property type="entry name" value="OXALATE-BINDING PROTEIN"/>
    <property type="match status" value="1"/>
</dbReference>
<name>A0A6N3BD89_EUBLI</name>
<feature type="domain" description="Cupin type-2" evidence="2">
    <location>
        <begin position="44"/>
        <end position="110"/>
    </location>
</feature>